<accession>A0A3P4B8S4</accession>
<protein>
    <submittedName>
        <fullName evidence="1">Uncharacterized protein</fullName>
    </submittedName>
</protein>
<name>A0A3P4B8S4_9BURK</name>
<dbReference type="RefSeq" id="WP_124081509.1">
    <property type="nucleotide sequence ID" value="NZ_UWPJ01000032.1"/>
</dbReference>
<organism evidence="1 2">
    <name type="scientific">Pigmentiphaga humi</name>
    <dbReference type="NCBI Taxonomy" id="2478468"/>
    <lineage>
        <taxon>Bacteria</taxon>
        <taxon>Pseudomonadati</taxon>
        <taxon>Pseudomonadota</taxon>
        <taxon>Betaproteobacteria</taxon>
        <taxon>Burkholderiales</taxon>
        <taxon>Alcaligenaceae</taxon>
        <taxon>Pigmentiphaga</taxon>
    </lineage>
</organism>
<dbReference type="EMBL" id="UWPJ01000032">
    <property type="protein sequence ID" value="VCU71916.1"/>
    <property type="molecule type" value="Genomic_DNA"/>
</dbReference>
<evidence type="ECO:0000313" key="2">
    <source>
        <dbReference type="Proteomes" id="UP000277294"/>
    </source>
</evidence>
<dbReference type="Proteomes" id="UP000277294">
    <property type="component" value="Unassembled WGS sequence"/>
</dbReference>
<keyword evidence="2" id="KW-1185">Reference proteome</keyword>
<dbReference type="OrthoDB" id="8786721at2"/>
<reference evidence="1 2" key="1">
    <citation type="submission" date="2018-10" db="EMBL/GenBank/DDBJ databases">
        <authorList>
            <person name="Criscuolo A."/>
        </authorList>
    </citation>
    <scope>NUCLEOTIDE SEQUENCE [LARGE SCALE GENOMIC DNA]</scope>
    <source>
        <strain evidence="1">DnA1</strain>
    </source>
</reference>
<sequence length="111" mass="12346">MNTNHPDTRTTTEASVKALKEAIENMDGLSREGFGQIASIARLALYAMESPTTAHEIETYAVALETIWGTALRLENCINAEAEAVGCNCVDEAEQRRRHARKQRQNEEVRA</sequence>
<evidence type="ECO:0000313" key="1">
    <source>
        <dbReference type="EMBL" id="VCU71916.1"/>
    </source>
</evidence>
<proteinExistence type="predicted"/>
<dbReference type="AlphaFoldDB" id="A0A3P4B8S4"/>
<gene>
    <name evidence="1" type="ORF">PIGHUM_04007</name>
</gene>